<gene>
    <name evidence="5" type="ORF">F4561_000984</name>
</gene>
<keyword evidence="3" id="KW-0274">FAD</keyword>
<dbReference type="AlphaFoldDB" id="A0A7W7W1W3"/>
<reference evidence="5 6" key="1">
    <citation type="submission" date="2020-08" db="EMBL/GenBank/DDBJ databases">
        <title>Sequencing the genomes of 1000 actinobacteria strains.</title>
        <authorList>
            <person name="Klenk H.-P."/>
        </authorList>
    </citation>
    <scope>NUCLEOTIDE SEQUENCE [LARGE SCALE GENOMIC DNA]</scope>
    <source>
        <strain evidence="5 6">DSM 102030</strain>
    </source>
</reference>
<dbReference type="Pfam" id="PF01494">
    <property type="entry name" value="FAD_binding_3"/>
    <property type="match status" value="1"/>
</dbReference>
<dbReference type="EC" id="1.14.13.50" evidence="5"/>
<dbReference type="InterPro" id="IPR050641">
    <property type="entry name" value="RIFMO-like"/>
</dbReference>
<dbReference type="PANTHER" id="PTHR43004">
    <property type="entry name" value="TRK SYSTEM POTASSIUM UPTAKE PROTEIN"/>
    <property type="match status" value="1"/>
</dbReference>
<evidence type="ECO:0000256" key="1">
    <source>
        <dbReference type="ARBA" id="ARBA00001974"/>
    </source>
</evidence>
<name>A0A7W7W1W3_9ACTN</name>
<protein>
    <submittedName>
        <fullName evidence="5">Pentachlorophenol monooxygenase/3-(3-hydroxy-phenyl)propionate hydroxylase</fullName>
        <ecNumber evidence="5">1.14.13.127</ecNumber>
        <ecNumber evidence="5">1.14.13.50</ecNumber>
    </submittedName>
</protein>
<sequence length="563" mass="60680">MSSTVPPPATPGDHAPAGTPVLVAGAGPVGVCVALTLARFGVPTLVLEAEEERGTEYFHTTGSKAICFQRDVLDVFDRLGVAAPLVAKGTTWTTARTYYREHEVRTVTFPAGASGTASAAELPPWINISQARVEQELLRRARAEPLVEIRYGHRVTGIRQDGSGVTVETEGARGPRVVHGSHLVGADGPHSAVRKLLGIGFPGESFADRFLICDIRADLPFPNERRFFFDPEWNPGRQVLVHQCPDSTWRIDWQVPDSYDLDAERASGALDARIRMIVNDLPYEVVWSSVYRFHERCAERFRVGRVFLAGDAAHVYAPFGARGLNSGVQDAENLGWKLACARAPGSTPEAARRLLDSYHGERWAAAQENLRVTGETMRFLVPHTDEDRRRRRETLERAVTDPDARPLIDSGKLAEPYWYPDSPLSTPPAVAEPVPAEPGAARPPVPGVICPDGRCEVSGRPGAARLRNLLGPGFTVFTADARHARALAEATASGPLPVAVHALDEIDTDGSLAEALRAGPATAHVVRPDAHLCAVLPATDTEAVRAAVHRACGHPAAVSEAAP</sequence>
<dbReference type="Gene3D" id="3.50.50.60">
    <property type="entry name" value="FAD/NAD(P)-binding domain"/>
    <property type="match status" value="1"/>
</dbReference>
<dbReference type="Proteomes" id="UP000523007">
    <property type="component" value="Unassembled WGS sequence"/>
</dbReference>
<accession>A0A7W7W1W3</accession>
<dbReference type="PRINTS" id="PR00420">
    <property type="entry name" value="RNGMNOXGNASE"/>
</dbReference>
<dbReference type="EC" id="1.14.13.127" evidence="5"/>
<comment type="caution">
    <text evidence="5">The sequence shown here is derived from an EMBL/GenBank/DDBJ whole genome shotgun (WGS) entry which is preliminary data.</text>
</comment>
<keyword evidence="2" id="KW-0285">Flavoprotein</keyword>
<comment type="cofactor">
    <cofactor evidence="1">
        <name>FAD</name>
        <dbReference type="ChEBI" id="CHEBI:57692"/>
    </cofactor>
</comment>
<dbReference type="NCBIfam" id="NF006002">
    <property type="entry name" value="PRK08132.1"/>
    <property type="match status" value="1"/>
</dbReference>
<dbReference type="EMBL" id="JACHJT010000001">
    <property type="protein sequence ID" value="MBB4930164.1"/>
    <property type="molecule type" value="Genomic_DNA"/>
</dbReference>
<dbReference type="SUPFAM" id="SSF51905">
    <property type="entry name" value="FAD/NAD(P)-binding domain"/>
    <property type="match status" value="1"/>
</dbReference>
<dbReference type="PANTHER" id="PTHR43004:SF19">
    <property type="entry name" value="BINDING MONOOXYGENASE, PUTATIVE (JCVI)-RELATED"/>
    <property type="match status" value="1"/>
</dbReference>
<dbReference type="RefSeq" id="WP_184575177.1">
    <property type="nucleotide sequence ID" value="NZ_JACHJT010000001.1"/>
</dbReference>
<keyword evidence="5" id="KW-0503">Monooxygenase</keyword>
<dbReference type="InterPro" id="IPR002938">
    <property type="entry name" value="FAD-bd"/>
</dbReference>
<dbReference type="Gene3D" id="3.40.30.120">
    <property type="match status" value="1"/>
</dbReference>
<dbReference type="Gene3D" id="3.30.70.2450">
    <property type="match status" value="1"/>
</dbReference>
<organism evidence="5 6">
    <name type="scientific">Lipingzhangella halophila</name>
    <dbReference type="NCBI Taxonomy" id="1783352"/>
    <lineage>
        <taxon>Bacteria</taxon>
        <taxon>Bacillati</taxon>
        <taxon>Actinomycetota</taxon>
        <taxon>Actinomycetes</taxon>
        <taxon>Streptosporangiales</taxon>
        <taxon>Nocardiopsidaceae</taxon>
        <taxon>Lipingzhangella</taxon>
    </lineage>
</organism>
<evidence type="ECO:0000313" key="5">
    <source>
        <dbReference type="EMBL" id="MBB4930164.1"/>
    </source>
</evidence>
<proteinExistence type="predicted"/>
<evidence type="ECO:0000259" key="4">
    <source>
        <dbReference type="Pfam" id="PF01494"/>
    </source>
</evidence>
<evidence type="ECO:0000313" key="6">
    <source>
        <dbReference type="Proteomes" id="UP000523007"/>
    </source>
</evidence>
<evidence type="ECO:0000256" key="3">
    <source>
        <dbReference type="ARBA" id="ARBA00022827"/>
    </source>
</evidence>
<dbReference type="InterPro" id="IPR036188">
    <property type="entry name" value="FAD/NAD-bd_sf"/>
</dbReference>
<keyword evidence="6" id="KW-1185">Reference proteome</keyword>
<evidence type="ECO:0000256" key="2">
    <source>
        <dbReference type="ARBA" id="ARBA00022630"/>
    </source>
</evidence>
<dbReference type="GO" id="GO:0008688">
    <property type="term" value="F:3-(3-hydroxyphenyl)propionate hydroxylase activity"/>
    <property type="evidence" value="ECO:0007669"/>
    <property type="project" value="UniProtKB-EC"/>
</dbReference>
<dbReference type="GO" id="GO:0018677">
    <property type="term" value="F:pentachlorophenol monooxygenase activity"/>
    <property type="evidence" value="ECO:0007669"/>
    <property type="project" value="UniProtKB-EC"/>
</dbReference>
<feature type="domain" description="FAD-binding" evidence="4">
    <location>
        <begin position="19"/>
        <end position="371"/>
    </location>
</feature>
<dbReference type="GO" id="GO:0071949">
    <property type="term" value="F:FAD binding"/>
    <property type="evidence" value="ECO:0007669"/>
    <property type="project" value="InterPro"/>
</dbReference>
<keyword evidence="5" id="KW-0560">Oxidoreductase</keyword>